<gene>
    <name evidence="6" type="ORF">DES31_1580</name>
</gene>
<dbReference type="InterPro" id="IPR045087">
    <property type="entry name" value="Cu-oxidase_fam"/>
</dbReference>
<keyword evidence="1 6" id="KW-0132">Cell division</keyword>
<evidence type="ECO:0000259" key="4">
    <source>
        <dbReference type="Pfam" id="PF07731"/>
    </source>
</evidence>
<keyword evidence="2" id="KW-0574">Periplasm</keyword>
<comment type="caution">
    <text evidence="6">The sequence shown here is derived from an EMBL/GenBank/DDBJ whole genome shotgun (WGS) entry which is preliminary data.</text>
</comment>
<evidence type="ECO:0000313" key="6">
    <source>
        <dbReference type="EMBL" id="RKR71245.1"/>
    </source>
</evidence>
<dbReference type="PANTHER" id="PTHR48267">
    <property type="entry name" value="CUPREDOXIN SUPERFAMILY PROTEIN"/>
    <property type="match status" value="1"/>
</dbReference>
<dbReference type="InterPro" id="IPR011707">
    <property type="entry name" value="Cu-oxidase-like_N"/>
</dbReference>
<dbReference type="InterPro" id="IPR008972">
    <property type="entry name" value="Cupredoxin"/>
</dbReference>
<evidence type="ECO:0000256" key="3">
    <source>
        <dbReference type="ARBA" id="ARBA00023306"/>
    </source>
</evidence>
<dbReference type="Pfam" id="PF07731">
    <property type="entry name" value="Cu-oxidase_2"/>
    <property type="match status" value="1"/>
</dbReference>
<dbReference type="EMBL" id="RBJC01000008">
    <property type="protein sequence ID" value="RKR71245.1"/>
    <property type="molecule type" value="Genomic_DNA"/>
</dbReference>
<evidence type="ECO:0000259" key="5">
    <source>
        <dbReference type="Pfam" id="PF07732"/>
    </source>
</evidence>
<keyword evidence="3" id="KW-0131">Cell cycle</keyword>
<dbReference type="GO" id="GO:0016491">
    <property type="term" value="F:oxidoreductase activity"/>
    <property type="evidence" value="ECO:0007669"/>
    <property type="project" value="InterPro"/>
</dbReference>
<dbReference type="RefSeq" id="WP_121123747.1">
    <property type="nucleotide sequence ID" value="NZ_RBJC01000008.1"/>
</dbReference>
<keyword evidence="7" id="KW-1185">Reference proteome</keyword>
<dbReference type="Pfam" id="PF07732">
    <property type="entry name" value="Cu-oxidase_3"/>
    <property type="match status" value="1"/>
</dbReference>
<dbReference type="InterPro" id="IPR011706">
    <property type="entry name" value="Cu-oxidase_C"/>
</dbReference>
<evidence type="ECO:0000313" key="7">
    <source>
        <dbReference type="Proteomes" id="UP000280099"/>
    </source>
</evidence>
<dbReference type="PROSITE" id="PS51318">
    <property type="entry name" value="TAT"/>
    <property type="match status" value="1"/>
</dbReference>
<proteinExistence type="predicted"/>
<name>A0A420XFD0_9PAST</name>
<organism evidence="6 7">
    <name type="scientific">Otariodibacter oris</name>
    <dbReference type="NCBI Taxonomy" id="1032623"/>
    <lineage>
        <taxon>Bacteria</taxon>
        <taxon>Pseudomonadati</taxon>
        <taxon>Pseudomonadota</taxon>
        <taxon>Gammaproteobacteria</taxon>
        <taxon>Pasteurellales</taxon>
        <taxon>Pasteurellaceae</taxon>
        <taxon>Otariodibacter</taxon>
    </lineage>
</organism>
<feature type="domain" description="Plastocyanin-like" evidence="4">
    <location>
        <begin position="356"/>
        <end position="438"/>
    </location>
</feature>
<dbReference type="InterPro" id="IPR006311">
    <property type="entry name" value="TAT_signal"/>
</dbReference>
<dbReference type="PANTHER" id="PTHR48267:SF1">
    <property type="entry name" value="BILIRUBIN OXIDASE"/>
    <property type="match status" value="1"/>
</dbReference>
<protein>
    <submittedName>
        <fullName evidence="6">Cell division protein SufI</fullName>
    </submittedName>
</protein>
<evidence type="ECO:0000256" key="2">
    <source>
        <dbReference type="ARBA" id="ARBA00022764"/>
    </source>
</evidence>
<dbReference type="Proteomes" id="UP000280099">
    <property type="component" value="Unassembled WGS sequence"/>
</dbReference>
<dbReference type="GO" id="GO:0051301">
    <property type="term" value="P:cell division"/>
    <property type="evidence" value="ECO:0007669"/>
    <property type="project" value="UniProtKB-KW"/>
</dbReference>
<sequence length="468" mass="53302">MQISRRQFLKRSALASMIGAVPQTLWAEPRSPLQIPPVIDIGRGRPVRLDFRPSQTQFNKGKLVDVWGVNGRYLAPTVRVKSGDFVRLTYINSLPQPLSINLQGILASTEMTGSIHHKLEPKSSWSPILAVKQPAGTAWYHSDTMLNSAFQVYRGLAGLWIIEDDKKRSTNIPNKYGVNDIPLILQDQLINSVGKQAIDAEKKQFFGNRLFVNGQESPYLEVSRGWVRLRIANASLSRSYELRLDNDQPLYLIGTGVGYLESPVEMPSVHLAPSERVELLVNLNEGETVSLISGEKRGILYKIGQLFSEEDELVDNVILEFRLQGLPAVFDSTMTLPPFDLEDFTLKIDKERQFMIMPFDRVINKKRFDPKRIDFEVKQGTVERWYLQSDEAIGFTLQGAKFIIETENRKPYPRKQLAWRDTIWLEKDQVATVLVRFEHLASDAEPFTFGVSDLMLRDRGCMGQFSVK</sequence>
<dbReference type="SUPFAM" id="SSF49503">
    <property type="entry name" value="Cupredoxins"/>
    <property type="match status" value="3"/>
</dbReference>
<feature type="domain" description="Plastocyanin-like" evidence="5">
    <location>
        <begin position="54"/>
        <end position="166"/>
    </location>
</feature>
<reference evidence="6 7" key="1">
    <citation type="submission" date="2018-10" db="EMBL/GenBank/DDBJ databases">
        <title>Genomic Encyclopedia of Type Strains, Phase IV (KMG-IV): sequencing the most valuable type-strain genomes for metagenomic binning, comparative biology and taxonomic classification.</title>
        <authorList>
            <person name="Goeker M."/>
        </authorList>
    </citation>
    <scope>NUCLEOTIDE SEQUENCE [LARGE SCALE GENOMIC DNA]</scope>
    <source>
        <strain evidence="6 7">DSM 23800</strain>
    </source>
</reference>
<evidence type="ECO:0000256" key="1">
    <source>
        <dbReference type="ARBA" id="ARBA00022618"/>
    </source>
</evidence>
<dbReference type="Gene3D" id="2.60.40.420">
    <property type="entry name" value="Cupredoxins - blue copper proteins"/>
    <property type="match status" value="3"/>
</dbReference>
<accession>A0A420XFD0</accession>
<dbReference type="GO" id="GO:0005507">
    <property type="term" value="F:copper ion binding"/>
    <property type="evidence" value="ECO:0007669"/>
    <property type="project" value="InterPro"/>
</dbReference>
<dbReference type="AlphaFoldDB" id="A0A420XFD0"/>
<dbReference type="OrthoDB" id="9757546at2"/>